<evidence type="ECO:0000256" key="4">
    <source>
        <dbReference type="ARBA" id="ARBA00023136"/>
    </source>
</evidence>
<evidence type="ECO:0000313" key="9">
    <source>
        <dbReference type="Proteomes" id="UP000245942"/>
    </source>
</evidence>
<dbReference type="EMBL" id="KZ819324">
    <property type="protein sequence ID" value="PWN22078.1"/>
    <property type="molecule type" value="Genomic_DNA"/>
</dbReference>
<reference evidence="8 9" key="1">
    <citation type="journal article" date="2018" name="Mol. Biol. Evol.">
        <title>Broad Genomic Sampling Reveals a Smut Pathogenic Ancestry of the Fungal Clade Ustilaginomycotina.</title>
        <authorList>
            <person name="Kijpornyongpan T."/>
            <person name="Mondo S.J."/>
            <person name="Barry K."/>
            <person name="Sandor L."/>
            <person name="Lee J."/>
            <person name="Lipzen A."/>
            <person name="Pangilinan J."/>
            <person name="LaButti K."/>
            <person name="Hainaut M."/>
            <person name="Henrissat B."/>
            <person name="Grigoriev I.V."/>
            <person name="Spatafora J.W."/>
            <person name="Aime M.C."/>
        </authorList>
    </citation>
    <scope>NUCLEOTIDE SEQUENCE [LARGE SCALE GENOMIC DNA]</scope>
    <source>
        <strain evidence="8 9">MCA 4718</strain>
    </source>
</reference>
<accession>A0A316UB41</accession>
<dbReference type="OrthoDB" id="10021397at2759"/>
<feature type="transmembrane region" description="Helical" evidence="6">
    <location>
        <begin position="406"/>
        <end position="426"/>
    </location>
</feature>
<dbReference type="InterPro" id="IPR011701">
    <property type="entry name" value="MFS"/>
</dbReference>
<feature type="transmembrane region" description="Helical" evidence="6">
    <location>
        <begin position="77"/>
        <end position="97"/>
    </location>
</feature>
<feature type="transmembrane region" description="Helical" evidence="6">
    <location>
        <begin position="144"/>
        <end position="164"/>
    </location>
</feature>
<feature type="transmembrane region" description="Helical" evidence="6">
    <location>
        <begin position="233"/>
        <end position="253"/>
    </location>
</feature>
<feature type="transmembrane region" description="Helical" evidence="6">
    <location>
        <begin position="378"/>
        <end position="399"/>
    </location>
</feature>
<comment type="subcellular location">
    <subcellularLocation>
        <location evidence="1">Membrane</location>
        <topology evidence="1">Multi-pass membrane protein</topology>
    </subcellularLocation>
</comment>
<keyword evidence="4 6" id="KW-0472">Membrane</keyword>
<dbReference type="GeneID" id="37013917"/>
<keyword evidence="9" id="KW-1185">Reference proteome</keyword>
<dbReference type="InterPro" id="IPR020846">
    <property type="entry name" value="MFS_dom"/>
</dbReference>
<feature type="transmembrane region" description="Helical" evidence="6">
    <location>
        <begin position="542"/>
        <end position="562"/>
    </location>
</feature>
<feature type="transmembrane region" description="Helical" evidence="6">
    <location>
        <begin position="304"/>
        <end position="325"/>
    </location>
</feature>
<feature type="transmembrane region" description="Helical" evidence="6">
    <location>
        <begin position="473"/>
        <end position="492"/>
    </location>
</feature>
<feature type="transmembrane region" description="Helical" evidence="6">
    <location>
        <begin position="170"/>
        <end position="195"/>
    </location>
</feature>
<dbReference type="GO" id="GO:0022857">
    <property type="term" value="F:transmembrane transporter activity"/>
    <property type="evidence" value="ECO:0007669"/>
    <property type="project" value="InterPro"/>
</dbReference>
<sequence length="597" mass="63747">MGSIQIPEAEHEAVIVPSIPATPAVALVPDTPAGTLCDGQDTAMGKDSSIDHHAAEKTTTAAAAAEDDAEYPRGVRFILIMLVVAFDVFLVALDQTIVSTAVPQVTNEFNSFSDVGWYGSAYLLTSTAFQPLFGRLYASFGVKWIYLLAFCIFELGSLLCAVATSSPMFIVARAIAGLGMAGGYSGCLIIINLVAPLHVRPLLTSLVGVIYGIGGTIGPIIGGALTSEATWRWCFYLNLFCIPVVVPVIVFFLKVKHRPQTTSLTARLLAIDWLGTALILCSLICILLVFQWGGIKYAWSDSRIIGLIVGFFAIAVAFAVDQWYMVDRATTPFRIFKQRTILGGSIVNFMVGATYFAELYFLPIYFQSIKGDSAIRSGVATLSFIISVIFSVSMTGGLVNKFGHYIPFLFIGTALMTIGAGTLYTLQPDTGLSQWVGLQFLAGFGPGMTFMLPFIASTAVLAPADIELGSAVVIFWQTCGGAIAVSLAQSIFQNKFSLYLSGIPGIDPAAILSKGVSAFRETTPPEFLPAVVAAANQALGKVWLAIVVLGGVSFFSVFLMELDRKIDVEASKQGEVDKKANRSAPGEGDVERASTEP</sequence>
<feature type="transmembrane region" description="Helical" evidence="6">
    <location>
        <begin position="117"/>
        <end position="137"/>
    </location>
</feature>
<dbReference type="Pfam" id="PF07690">
    <property type="entry name" value="MFS_1"/>
    <property type="match status" value="1"/>
</dbReference>
<feature type="transmembrane region" description="Helical" evidence="6">
    <location>
        <begin position="273"/>
        <end position="292"/>
    </location>
</feature>
<dbReference type="InterPro" id="IPR036259">
    <property type="entry name" value="MFS_trans_sf"/>
</dbReference>
<dbReference type="STRING" id="1684307.A0A316UB41"/>
<protein>
    <submittedName>
        <fullName evidence="8">MFS general substrate transporter</fullName>
    </submittedName>
</protein>
<evidence type="ECO:0000256" key="3">
    <source>
        <dbReference type="ARBA" id="ARBA00022989"/>
    </source>
</evidence>
<feature type="transmembrane region" description="Helical" evidence="6">
    <location>
        <begin position="346"/>
        <end position="366"/>
    </location>
</feature>
<evidence type="ECO:0000256" key="1">
    <source>
        <dbReference type="ARBA" id="ARBA00004141"/>
    </source>
</evidence>
<dbReference type="Proteomes" id="UP000245942">
    <property type="component" value="Unassembled WGS sequence"/>
</dbReference>
<dbReference type="RefSeq" id="XP_025349238.1">
    <property type="nucleotide sequence ID" value="XM_025492183.1"/>
</dbReference>
<keyword evidence="2 6" id="KW-0812">Transmembrane</keyword>
<dbReference type="FunFam" id="1.20.1250.20:FF:000196">
    <property type="entry name" value="MFS toxin efflux pump (AflT)"/>
    <property type="match status" value="1"/>
</dbReference>
<keyword evidence="3 6" id="KW-1133">Transmembrane helix</keyword>
<dbReference type="PROSITE" id="PS50850">
    <property type="entry name" value="MFS"/>
    <property type="match status" value="1"/>
</dbReference>
<feature type="transmembrane region" description="Helical" evidence="6">
    <location>
        <begin position="438"/>
        <end position="461"/>
    </location>
</feature>
<proteinExistence type="predicted"/>
<dbReference type="AlphaFoldDB" id="A0A316UB41"/>
<feature type="transmembrane region" description="Helical" evidence="6">
    <location>
        <begin position="202"/>
        <end position="221"/>
    </location>
</feature>
<dbReference type="PANTHER" id="PTHR23501">
    <property type="entry name" value="MAJOR FACILITATOR SUPERFAMILY"/>
    <property type="match status" value="1"/>
</dbReference>
<dbReference type="SUPFAM" id="SSF103473">
    <property type="entry name" value="MFS general substrate transporter"/>
    <property type="match status" value="1"/>
</dbReference>
<evidence type="ECO:0000256" key="5">
    <source>
        <dbReference type="SAM" id="MobiDB-lite"/>
    </source>
</evidence>
<evidence type="ECO:0000256" key="2">
    <source>
        <dbReference type="ARBA" id="ARBA00022692"/>
    </source>
</evidence>
<dbReference type="PANTHER" id="PTHR23501:SF198">
    <property type="entry name" value="AZOLE RESISTANCE PROTEIN 1-RELATED"/>
    <property type="match status" value="1"/>
</dbReference>
<dbReference type="Gene3D" id="1.20.1720.10">
    <property type="entry name" value="Multidrug resistance protein D"/>
    <property type="match status" value="1"/>
</dbReference>
<organism evidence="8 9">
    <name type="scientific">Pseudomicrostroma glucosiphilum</name>
    <dbReference type="NCBI Taxonomy" id="1684307"/>
    <lineage>
        <taxon>Eukaryota</taxon>
        <taxon>Fungi</taxon>
        <taxon>Dikarya</taxon>
        <taxon>Basidiomycota</taxon>
        <taxon>Ustilaginomycotina</taxon>
        <taxon>Exobasidiomycetes</taxon>
        <taxon>Microstromatales</taxon>
        <taxon>Microstromatales incertae sedis</taxon>
        <taxon>Pseudomicrostroma</taxon>
    </lineage>
</organism>
<dbReference type="GO" id="GO:0005886">
    <property type="term" value="C:plasma membrane"/>
    <property type="evidence" value="ECO:0007669"/>
    <property type="project" value="TreeGrafter"/>
</dbReference>
<feature type="domain" description="Major facilitator superfamily (MFS) profile" evidence="7">
    <location>
        <begin position="80"/>
        <end position="565"/>
    </location>
</feature>
<dbReference type="Gene3D" id="1.20.1250.20">
    <property type="entry name" value="MFS general substrate transporter like domains"/>
    <property type="match status" value="1"/>
</dbReference>
<feature type="region of interest" description="Disordered" evidence="5">
    <location>
        <begin position="574"/>
        <end position="597"/>
    </location>
</feature>
<evidence type="ECO:0000313" key="8">
    <source>
        <dbReference type="EMBL" id="PWN22078.1"/>
    </source>
</evidence>
<gene>
    <name evidence="8" type="ORF">BCV69DRAFT_281982</name>
</gene>
<name>A0A316UB41_9BASI</name>
<evidence type="ECO:0000259" key="7">
    <source>
        <dbReference type="PROSITE" id="PS50850"/>
    </source>
</evidence>
<evidence type="ECO:0000256" key="6">
    <source>
        <dbReference type="SAM" id="Phobius"/>
    </source>
</evidence>
<dbReference type="CDD" id="cd17502">
    <property type="entry name" value="MFS_Azr1_MDR_like"/>
    <property type="match status" value="1"/>
</dbReference>